<feature type="signal peptide" evidence="2">
    <location>
        <begin position="1"/>
        <end position="36"/>
    </location>
</feature>
<evidence type="ECO:0000256" key="2">
    <source>
        <dbReference type="SAM" id="SignalP"/>
    </source>
</evidence>
<protein>
    <submittedName>
        <fullName evidence="3">Uncharacterized protein</fullName>
    </submittedName>
</protein>
<accession>A0A4D5RB11</accession>
<evidence type="ECO:0000256" key="1">
    <source>
        <dbReference type="SAM" id="MobiDB-lite"/>
    </source>
</evidence>
<feature type="region of interest" description="Disordered" evidence="1">
    <location>
        <begin position="51"/>
        <end position="90"/>
    </location>
</feature>
<proteinExistence type="predicted"/>
<evidence type="ECO:0000313" key="3">
    <source>
        <dbReference type="EMBL" id="MOY34034.1"/>
    </source>
</evidence>
<sequence>MLVFPRFSLHALLSLSRCCCLSWFPFFLVDVHKTCACRMLARQKTTLAADSRKEGRECLSGSRRERREAGLRQEGGPPEEGGRSPSPPPPCMHTANFVRHRCTFPMFSLPTSLPLARVLEENQIMKCRNNLRPREGGQKEPLPATPYRSLWRPPLSLLWLTNARLHTHTNTEGKEARSHAPPAGCGASIRLPSAPRLSQNRNVPCASPCGGKRGVFVEVSGEGDKGGGLLLCAPRGKREKNQQQRILPRVAHQPSGRHGALDGRRRGVKACRRGRGCRRAVAAGLTRGGAAAGRGSSLLRCGLRLSPRLPLWLGGLVPLLLPRLVSLVLPRTASSSSSSTAGGPCPVVVLRLRARSGSSAPGPGPEGRPPALAARLAPPLSLGVTRATSVTLLGLAVESALAALRVAAGAPWPAPEVAPVKLARCWGSPRAPSSLCPAARVVPVLFLSGLLLSLHVRASVSARVAGNAPWPAEVASVERPPWRGAPTGLLAPAVLLSLQLRPFAVLLVA</sequence>
<feature type="chain" id="PRO_5020025627" evidence="2">
    <location>
        <begin position="37"/>
        <end position="509"/>
    </location>
</feature>
<reference evidence="3" key="1">
    <citation type="submission" date="2019-04" db="EMBL/GenBank/DDBJ databases">
        <title>An insight into the mialome of Ixodes scapularis.</title>
        <authorList>
            <person name="Ribeiro J.M."/>
            <person name="Mather T.N."/>
            <person name="Karim S."/>
        </authorList>
    </citation>
    <scope>NUCLEOTIDE SEQUENCE</scope>
</reference>
<dbReference type="EMBL" id="GHJT01000063">
    <property type="protein sequence ID" value="MOY34034.1"/>
    <property type="molecule type" value="Transcribed_RNA"/>
</dbReference>
<feature type="compositionally biased region" description="Basic and acidic residues" evidence="1">
    <location>
        <begin position="51"/>
        <end position="71"/>
    </location>
</feature>
<dbReference type="AlphaFoldDB" id="A0A4D5RB11"/>
<organism evidence="3">
    <name type="scientific">Ixodes scapularis</name>
    <name type="common">Black-legged tick</name>
    <name type="synonym">Deer tick</name>
    <dbReference type="NCBI Taxonomy" id="6945"/>
    <lineage>
        <taxon>Eukaryota</taxon>
        <taxon>Metazoa</taxon>
        <taxon>Ecdysozoa</taxon>
        <taxon>Arthropoda</taxon>
        <taxon>Chelicerata</taxon>
        <taxon>Arachnida</taxon>
        <taxon>Acari</taxon>
        <taxon>Parasitiformes</taxon>
        <taxon>Ixodida</taxon>
        <taxon>Ixodoidea</taxon>
        <taxon>Ixodidae</taxon>
        <taxon>Ixodinae</taxon>
        <taxon>Ixodes</taxon>
    </lineage>
</organism>
<keyword evidence="2" id="KW-0732">Signal</keyword>
<name>A0A4D5RB11_IXOSC</name>